<dbReference type="AlphaFoldDB" id="A0A7Y9ICD9"/>
<dbReference type="Gene3D" id="2.60.120.260">
    <property type="entry name" value="Galactose-binding domain-like"/>
    <property type="match status" value="2"/>
</dbReference>
<comment type="caution">
    <text evidence="2">The sequence shown here is derived from an EMBL/GenBank/DDBJ whole genome shotgun (WGS) entry which is preliminary data.</text>
</comment>
<reference evidence="2 3" key="1">
    <citation type="submission" date="2020-07" db="EMBL/GenBank/DDBJ databases">
        <title>Sequencing the genomes of 1000 actinobacteria strains.</title>
        <authorList>
            <person name="Klenk H.-P."/>
        </authorList>
    </citation>
    <scope>NUCLEOTIDE SEQUENCE [LARGE SCALE GENOMIC DNA]</scope>
    <source>
        <strain evidence="2 3">DSM 22083</strain>
    </source>
</reference>
<name>A0A7Y9ICD9_9ACTN</name>
<dbReference type="InterPro" id="IPR008928">
    <property type="entry name" value="6-hairpin_glycosidase_sf"/>
</dbReference>
<evidence type="ECO:0000259" key="1">
    <source>
        <dbReference type="Pfam" id="PF17389"/>
    </source>
</evidence>
<sequence length="737" mass="81910">MIMFDGWWLPDTPDGDVQAAFRADLELAAPTEVTFRLQAAANFRLWVDGIPRGYGPLRYAPARPEYASQRIRLDGGAHRIAVQAAGGGLVSRMMPGLPSFLWVEAVADDETVLDLAWRCRRLDEYAATGLRTSPLLDWLEWLDEPLDPAWRMTPVIELDDRWVAPAPAAGLADVLGEPRPSVINVPELPLVRPREIGRGRYRDAFTGYRFDDPAMQFLLADLDPPDHDDHDGDWVRYDLGRIRIGHLELTVDTDRPAVITLGYADRLAPHGRVAPVVALSTGPTRMIQRYAIAPGRTRIEPFGALGGRYVEVRVTGDATISEAGFRDRDFLGPPRGTFECDDPLLNRIWQVGLDTLRSCAEDVLVDCIRERGEWLGDAMAAAIDLLAVGWGDQRLTHRVLLHAAACTREDGLVAGCVPGTPIFHGSYAAQWFNGCLRHADLTGDDHVLHELEDAGRRNADALLAMINTDTGGNSVPRSFVDWGYAPESGRPDTAALLHVLRGLDAWLAWQRRLGRDHDQRQQAGRDQLAGLLRRQLAAADPALSYHTAAIGHLAGLVPPERAVPVVHDHLRRGFPFDPKAPRLRDPGRVDPSVVTPYFTNYSMPVLLDAGRTDDAIDLWKRGWGWMLDRGATTWWEVFDDRWSHGHFWSGAPTWQLTRYVLGAQLTGGGAELIINPNPGSLTRARGVLPLDAEHQVEVAWRRDGNRLRYTVINDRPLRLTAPGSEPRQLAAGRHEFD</sequence>
<dbReference type="InterPro" id="IPR012341">
    <property type="entry name" value="6hp_glycosidase-like_sf"/>
</dbReference>
<dbReference type="SUPFAM" id="SSF48208">
    <property type="entry name" value="Six-hairpin glycosidases"/>
    <property type="match status" value="1"/>
</dbReference>
<accession>A0A7Y9ICD9</accession>
<dbReference type="InterPro" id="IPR035396">
    <property type="entry name" value="Bac_rhamnosid6H"/>
</dbReference>
<dbReference type="Pfam" id="PF17389">
    <property type="entry name" value="Bac_rhamnosid6H"/>
    <property type="match status" value="1"/>
</dbReference>
<dbReference type="GO" id="GO:0005975">
    <property type="term" value="P:carbohydrate metabolic process"/>
    <property type="evidence" value="ECO:0007669"/>
    <property type="project" value="InterPro"/>
</dbReference>
<proteinExistence type="predicted"/>
<dbReference type="PANTHER" id="PTHR34987:SF4">
    <property type="entry name" value="ALPHA-L-RHAMNOSIDASE C-TERMINAL DOMAIN-CONTAINING PROTEIN"/>
    <property type="match status" value="1"/>
</dbReference>
<gene>
    <name evidence="2" type="ORF">BKA15_005469</name>
</gene>
<evidence type="ECO:0000313" key="2">
    <source>
        <dbReference type="EMBL" id="NYE74140.1"/>
    </source>
</evidence>
<organism evidence="2 3">
    <name type="scientific">Microlunatus parietis</name>
    <dbReference type="NCBI Taxonomy" id="682979"/>
    <lineage>
        <taxon>Bacteria</taxon>
        <taxon>Bacillati</taxon>
        <taxon>Actinomycetota</taxon>
        <taxon>Actinomycetes</taxon>
        <taxon>Propionibacteriales</taxon>
        <taxon>Propionibacteriaceae</taxon>
        <taxon>Microlunatus</taxon>
    </lineage>
</organism>
<protein>
    <recommendedName>
        <fullName evidence="1">Alpha-L-rhamnosidase six-hairpin glycosidase domain-containing protein</fullName>
    </recommendedName>
</protein>
<dbReference type="RefSeq" id="WP_179756241.1">
    <property type="nucleotide sequence ID" value="NZ_JACCBU010000001.1"/>
</dbReference>
<keyword evidence="3" id="KW-1185">Reference proteome</keyword>
<evidence type="ECO:0000313" key="3">
    <source>
        <dbReference type="Proteomes" id="UP000569914"/>
    </source>
</evidence>
<dbReference type="PANTHER" id="PTHR34987">
    <property type="entry name" value="C, PUTATIVE (AFU_ORTHOLOGUE AFUA_3G02880)-RELATED"/>
    <property type="match status" value="1"/>
</dbReference>
<feature type="domain" description="Alpha-L-rhamnosidase six-hairpin glycosidase" evidence="1">
    <location>
        <begin position="336"/>
        <end position="431"/>
    </location>
</feature>
<dbReference type="Gene3D" id="1.50.10.10">
    <property type="match status" value="1"/>
</dbReference>
<dbReference type="EMBL" id="JACCBU010000001">
    <property type="protein sequence ID" value="NYE74140.1"/>
    <property type="molecule type" value="Genomic_DNA"/>
</dbReference>
<dbReference type="Gene3D" id="2.60.420.10">
    <property type="entry name" value="Maltose phosphorylase, domain 3"/>
    <property type="match status" value="1"/>
</dbReference>
<dbReference type="Proteomes" id="UP000569914">
    <property type="component" value="Unassembled WGS sequence"/>
</dbReference>